<dbReference type="InterPro" id="IPR000551">
    <property type="entry name" value="MerR-type_HTH_dom"/>
</dbReference>
<dbReference type="InterPro" id="IPR009061">
    <property type="entry name" value="DNA-bd_dom_put_sf"/>
</dbReference>
<name>A0ABV6R068_9CAUL</name>
<dbReference type="Proteomes" id="UP001589906">
    <property type="component" value="Unassembled WGS sequence"/>
</dbReference>
<evidence type="ECO:0000313" key="4">
    <source>
        <dbReference type="EMBL" id="MFC0633014.1"/>
    </source>
</evidence>
<keyword evidence="5" id="KW-1185">Reference proteome</keyword>
<comment type="caution">
    <text evidence="4">The sequence shown here is derived from an EMBL/GenBank/DDBJ whole genome shotgun (WGS) entry which is preliminary data.</text>
</comment>
<keyword evidence="1 4" id="KW-0238">DNA-binding</keyword>
<dbReference type="EMBL" id="JBHLSW010000003">
    <property type="protein sequence ID" value="MFC0633014.1"/>
    <property type="molecule type" value="Genomic_DNA"/>
</dbReference>
<dbReference type="PANTHER" id="PTHR30204">
    <property type="entry name" value="REDOX-CYCLING DRUG-SENSING TRANSCRIPTIONAL ACTIVATOR SOXR"/>
    <property type="match status" value="1"/>
</dbReference>
<dbReference type="PROSITE" id="PS50937">
    <property type="entry name" value="HTH_MERR_2"/>
    <property type="match status" value="1"/>
</dbReference>
<dbReference type="SUPFAM" id="SSF46955">
    <property type="entry name" value="Putative DNA-binding domain"/>
    <property type="match status" value="1"/>
</dbReference>
<protein>
    <submittedName>
        <fullName evidence="4">MerR family DNA-binding transcriptional regulator</fullName>
    </submittedName>
</protein>
<evidence type="ECO:0000256" key="2">
    <source>
        <dbReference type="SAM" id="Coils"/>
    </source>
</evidence>
<dbReference type="SMART" id="SM00422">
    <property type="entry name" value="HTH_MERR"/>
    <property type="match status" value="1"/>
</dbReference>
<dbReference type="GO" id="GO:0003677">
    <property type="term" value="F:DNA binding"/>
    <property type="evidence" value="ECO:0007669"/>
    <property type="project" value="UniProtKB-KW"/>
</dbReference>
<feature type="coiled-coil region" evidence="2">
    <location>
        <begin position="84"/>
        <end position="125"/>
    </location>
</feature>
<feature type="domain" description="HTH merR-type" evidence="3">
    <location>
        <begin position="9"/>
        <end position="76"/>
    </location>
</feature>
<reference evidence="4 5" key="1">
    <citation type="submission" date="2024-09" db="EMBL/GenBank/DDBJ databases">
        <authorList>
            <person name="Sun Q."/>
            <person name="Mori K."/>
        </authorList>
    </citation>
    <scope>NUCLEOTIDE SEQUENCE [LARGE SCALE GENOMIC DNA]</scope>
    <source>
        <strain evidence="4 5">NCAIM B.02621</strain>
    </source>
</reference>
<sequence>MASADDHRTYTIRQLCREFGATARALRFYEDKGLLSPARKGQSRVYDARDRARLKLILRGRRIGFTLHEIQEMLDLYDHKDHNAHQMAVALRRHRAQIEQLKLQRKDLDEAIATAEEACRVMETRLGEFRPDLLPGADEYANLLKQRLNPNHTHHAFKARA</sequence>
<proteinExistence type="predicted"/>
<evidence type="ECO:0000256" key="1">
    <source>
        <dbReference type="ARBA" id="ARBA00023125"/>
    </source>
</evidence>
<dbReference type="Pfam" id="PF13411">
    <property type="entry name" value="MerR_1"/>
    <property type="match status" value="1"/>
</dbReference>
<dbReference type="CDD" id="cd04776">
    <property type="entry name" value="HTH_GnyR"/>
    <property type="match status" value="1"/>
</dbReference>
<dbReference type="RefSeq" id="WP_376834469.1">
    <property type="nucleotide sequence ID" value="NZ_JBHLSW010000003.1"/>
</dbReference>
<accession>A0ABV6R068</accession>
<keyword evidence="2" id="KW-0175">Coiled coil</keyword>
<evidence type="ECO:0000259" key="3">
    <source>
        <dbReference type="PROSITE" id="PS50937"/>
    </source>
</evidence>
<organism evidence="4 5">
    <name type="scientific">Brevundimonas balnearis</name>
    <dbReference type="NCBI Taxonomy" id="1572858"/>
    <lineage>
        <taxon>Bacteria</taxon>
        <taxon>Pseudomonadati</taxon>
        <taxon>Pseudomonadota</taxon>
        <taxon>Alphaproteobacteria</taxon>
        <taxon>Caulobacterales</taxon>
        <taxon>Caulobacteraceae</taxon>
        <taxon>Brevundimonas</taxon>
    </lineage>
</organism>
<dbReference type="InterPro" id="IPR047057">
    <property type="entry name" value="MerR_fam"/>
</dbReference>
<dbReference type="Gene3D" id="1.10.1660.10">
    <property type="match status" value="1"/>
</dbReference>
<gene>
    <name evidence="4" type="ORF">ACFFGE_03860</name>
</gene>
<evidence type="ECO:0000313" key="5">
    <source>
        <dbReference type="Proteomes" id="UP001589906"/>
    </source>
</evidence>
<dbReference type="PANTHER" id="PTHR30204:SF58">
    <property type="entry name" value="HTH-TYPE TRANSCRIPTIONAL REGULATOR YFMP"/>
    <property type="match status" value="1"/>
</dbReference>